<evidence type="ECO:0000256" key="9">
    <source>
        <dbReference type="ARBA" id="ARBA00022843"/>
    </source>
</evidence>
<dbReference type="GO" id="GO:0008289">
    <property type="term" value="F:lipid binding"/>
    <property type="evidence" value="ECO:0007669"/>
    <property type="project" value="UniProtKB-KW"/>
</dbReference>
<dbReference type="GO" id="GO:0005737">
    <property type="term" value="C:cytoplasm"/>
    <property type="evidence" value="ECO:0007669"/>
    <property type="project" value="UniProtKB-SubCell"/>
</dbReference>
<dbReference type="GO" id="GO:0030514">
    <property type="term" value="P:negative regulation of BMP signaling pathway"/>
    <property type="evidence" value="ECO:0007669"/>
    <property type="project" value="TreeGrafter"/>
</dbReference>
<evidence type="ECO:0000256" key="1">
    <source>
        <dbReference type="ARBA" id="ARBA00004214"/>
    </source>
</evidence>
<dbReference type="InterPro" id="IPR045036">
    <property type="entry name" value="Spartin-like"/>
</dbReference>
<evidence type="ECO:0000256" key="3">
    <source>
        <dbReference type="ARBA" id="ARBA00004502"/>
    </source>
</evidence>
<evidence type="ECO:0000256" key="18">
    <source>
        <dbReference type="SAM" id="MobiDB-lite"/>
    </source>
</evidence>
<dbReference type="PANTHER" id="PTHR21068:SF43">
    <property type="entry name" value="SPARTIN"/>
    <property type="match status" value="1"/>
</dbReference>
<evidence type="ECO:0000259" key="19">
    <source>
        <dbReference type="SMART" id="SM00745"/>
    </source>
</evidence>
<dbReference type="GO" id="GO:0006869">
    <property type="term" value="P:lipid transport"/>
    <property type="evidence" value="ECO:0007669"/>
    <property type="project" value="UniProtKB-KW"/>
</dbReference>
<keyword evidence="5" id="KW-0963">Cytoplasm</keyword>
<keyword evidence="14" id="KW-0446">Lipid-binding</keyword>
<dbReference type="SMART" id="SM00745">
    <property type="entry name" value="MIT"/>
    <property type="match status" value="1"/>
</dbReference>
<dbReference type="PANTHER" id="PTHR21068">
    <property type="entry name" value="SPARTIN"/>
    <property type="match status" value="1"/>
</dbReference>
<evidence type="ECO:0000313" key="20">
    <source>
        <dbReference type="EMBL" id="NXU47722.1"/>
    </source>
</evidence>
<evidence type="ECO:0000256" key="5">
    <source>
        <dbReference type="ARBA" id="ARBA00022490"/>
    </source>
</evidence>
<comment type="subunit">
    <text evidence="16">Interacts with ITCH and WWP1. Interacts (via MIT domain) with IST1; leading to the recruitment of SPART to midbodies. Interacts with MAP1LC3A and MAP1LC3C.</text>
</comment>
<evidence type="ECO:0000256" key="7">
    <source>
        <dbReference type="ARBA" id="ARBA00022553"/>
    </source>
</evidence>
<comment type="function">
    <text evidence="15">Lipophagy receptor that plays an important role in lipid droplet (LD) turnover in motor neurons. Localizes to LDs and interacts with components of the autophagy machinery, such as MAP1LC3A/C proteins to deliver LDs to autophagosomes for degradation via lipophagy. Lipid transfer protein required for lipid droplet degradation, including by lipophagy. Can bind and transfer all lipid species found in lipid droplets, from phospholipids to triglycerides and sterol esters but the direction of lipid transfer by spartin and its cargos are unknown. May be implicated in endosomal trafficking, or microtubule dynamics, or both. Participates in cytokinesis.</text>
</comment>
<keyword evidence="13" id="KW-0443">Lipid metabolism</keyword>
<keyword evidence="8" id="KW-0551">Lipid droplet</keyword>
<dbReference type="Proteomes" id="UP000582182">
    <property type="component" value="Unassembled WGS sequence"/>
</dbReference>
<evidence type="ECO:0000256" key="2">
    <source>
        <dbReference type="ARBA" id="ARBA00004496"/>
    </source>
</evidence>
<dbReference type="Gene3D" id="1.20.58.80">
    <property type="entry name" value="Phosphotransferase system, lactose/cellobiose-type IIA subunit"/>
    <property type="match status" value="1"/>
</dbReference>
<dbReference type="FunFam" id="1.20.58.80:FF:000009">
    <property type="entry name" value="spartin isoform X1"/>
    <property type="match status" value="1"/>
</dbReference>
<protein>
    <recommendedName>
        <fullName evidence="17">Spartin</fullName>
    </recommendedName>
</protein>
<evidence type="ECO:0000256" key="17">
    <source>
        <dbReference type="ARBA" id="ARBA00067916"/>
    </source>
</evidence>
<evidence type="ECO:0000256" key="10">
    <source>
        <dbReference type="ARBA" id="ARBA00022963"/>
    </source>
</evidence>
<comment type="subcellular location">
    <subcellularLocation>
        <location evidence="2">Cytoplasm</location>
    </subcellularLocation>
    <subcellularLocation>
        <location evidence="3">Lipid droplet</location>
    </subcellularLocation>
    <subcellularLocation>
        <location evidence="1">Midbody</location>
    </subcellularLocation>
</comment>
<dbReference type="GO" id="GO:0016042">
    <property type="term" value="P:lipid catabolic process"/>
    <property type="evidence" value="ECO:0007669"/>
    <property type="project" value="UniProtKB-KW"/>
</dbReference>
<keyword evidence="4" id="KW-0813">Transport</keyword>
<dbReference type="Pfam" id="PF06911">
    <property type="entry name" value="Senescence"/>
    <property type="match status" value="1"/>
</dbReference>
<evidence type="ECO:0000313" key="21">
    <source>
        <dbReference type="Proteomes" id="UP000582182"/>
    </source>
</evidence>
<keyword evidence="12" id="KW-0445">Lipid transport</keyword>
<sequence length="622" mass="67272">MEQLQDPVMEEDANIKAINEEYQKAFIFINKGLNTDELGQKEEARSYYKQGLDHLLRGISVPSQGPACIGSQWESARQMQMKMRETMQNVYARLGILEQNTPPVQPSPAAMDAPAGVPKLYPSIPSKERPERPPPPSALFIPSQPPVADGSTATVSQGQIPAMSPSAAKPLCLPNEAPPAYTPQATNGHFTVSYGTDSGEFSSVGEDYYSKCTQPPPLENLGVDADELILIPQGVQIFFVTPEGQVSAPSYPGYLRIVKFLDTDGEAAQNRPPAFLQVCDWLYPLMCNQSPVLCCNTGVYMFPDTMSQVPGSYVGVVLSSELPAADRELFEDLLKQMSDLRIQPSEASSDAVNLPQTVHIQPQPERAENQAELPEWSEKVAHGILSGASWVSWGLIKGAEYTGKAIHKGASKLREHIQPEEKPLEVNPTVAKGLQVAKQATGGAVKVSQFLVEGVCSIASCVGKELAPHVKKHGSKLVPESLKKDKDGKSTFDGALVVAASGVQGNNNSLYIFNCILFSVGYSNKLFTLTGFSTVWQGLESAAKCIAKSVSTETVKTVKYKYGDDAGRATDNAVNSAINVGVTALNIDHIGIKAVVKRTAKETGHAVLDEYQVLDHEKKDKK</sequence>
<evidence type="ECO:0000256" key="11">
    <source>
        <dbReference type="ARBA" id="ARBA00022990"/>
    </source>
</evidence>
<dbReference type="GO" id="GO:0061724">
    <property type="term" value="P:lipophagy"/>
    <property type="evidence" value="ECO:0007669"/>
    <property type="project" value="UniProtKB-ARBA"/>
</dbReference>
<feature type="region of interest" description="Disordered" evidence="18">
    <location>
        <begin position="104"/>
        <end position="137"/>
    </location>
</feature>
<evidence type="ECO:0000256" key="4">
    <source>
        <dbReference type="ARBA" id="ARBA00022448"/>
    </source>
</evidence>
<evidence type="ECO:0000256" key="14">
    <source>
        <dbReference type="ARBA" id="ARBA00023121"/>
    </source>
</evidence>
<feature type="non-terminal residue" evidence="20">
    <location>
        <position position="1"/>
    </location>
</feature>
<organism evidence="20 21">
    <name type="scientific">Turnix velox</name>
    <name type="common">Little buttonquail</name>
    <dbReference type="NCBI Taxonomy" id="2529409"/>
    <lineage>
        <taxon>Eukaryota</taxon>
        <taxon>Metazoa</taxon>
        <taxon>Chordata</taxon>
        <taxon>Craniata</taxon>
        <taxon>Vertebrata</taxon>
        <taxon>Euteleostomi</taxon>
        <taxon>Archelosauria</taxon>
        <taxon>Archosauria</taxon>
        <taxon>Dinosauria</taxon>
        <taxon>Saurischia</taxon>
        <taxon>Theropoda</taxon>
        <taxon>Coelurosauria</taxon>
        <taxon>Aves</taxon>
        <taxon>Neognathae</taxon>
        <taxon>Neoaves</taxon>
        <taxon>Charadriiformes</taxon>
        <taxon>Turnicidae</taxon>
        <taxon>Turnix</taxon>
    </lineage>
</organism>
<dbReference type="InterPro" id="IPR009686">
    <property type="entry name" value="Senescence/spartin_C"/>
</dbReference>
<dbReference type="SUPFAM" id="SSF116846">
    <property type="entry name" value="MIT domain"/>
    <property type="match status" value="1"/>
</dbReference>
<accession>A0A7L3L1P3</accession>
<dbReference type="CDD" id="cd02679">
    <property type="entry name" value="MIT_spastin"/>
    <property type="match status" value="1"/>
</dbReference>
<keyword evidence="6" id="KW-1017">Isopeptide bond</keyword>
<evidence type="ECO:0000256" key="15">
    <source>
        <dbReference type="ARBA" id="ARBA00054810"/>
    </source>
</evidence>
<name>A0A7L3L1P3_9CHAR</name>
<dbReference type="InterPro" id="IPR036181">
    <property type="entry name" value="MIT_dom_sf"/>
</dbReference>
<gene>
    <name evidence="20" type="primary">Spart</name>
    <name evidence="20" type="ORF">TURVEL_R10463</name>
</gene>
<keyword evidence="9" id="KW-0832">Ubl conjugation</keyword>
<dbReference type="GO" id="GO:0051301">
    <property type="term" value="P:cell division"/>
    <property type="evidence" value="ECO:0007669"/>
    <property type="project" value="TreeGrafter"/>
</dbReference>
<dbReference type="EMBL" id="VZTY01002046">
    <property type="protein sequence ID" value="NXU47722.1"/>
    <property type="molecule type" value="Genomic_DNA"/>
</dbReference>
<reference evidence="20 21" key="1">
    <citation type="submission" date="2019-09" db="EMBL/GenBank/DDBJ databases">
        <title>Bird 10,000 Genomes (B10K) Project - Family phase.</title>
        <authorList>
            <person name="Zhang G."/>
        </authorList>
    </citation>
    <scope>NUCLEOTIDE SEQUENCE [LARGE SCALE GENOMIC DNA]</scope>
    <source>
        <strain evidence="20">B10K-DU-029-46</strain>
    </source>
</reference>
<evidence type="ECO:0000256" key="8">
    <source>
        <dbReference type="ARBA" id="ARBA00022677"/>
    </source>
</evidence>
<comment type="caution">
    <text evidence="20">The sequence shown here is derived from an EMBL/GenBank/DDBJ whole genome shotgun (WGS) entry which is preliminary data.</text>
</comment>
<evidence type="ECO:0000256" key="13">
    <source>
        <dbReference type="ARBA" id="ARBA00023098"/>
    </source>
</evidence>
<dbReference type="AlphaFoldDB" id="A0A7L3L1P3"/>
<dbReference type="GO" id="GO:0030496">
    <property type="term" value="C:midbody"/>
    <property type="evidence" value="ECO:0007669"/>
    <property type="project" value="UniProtKB-SubCell"/>
</dbReference>
<feature type="domain" description="MIT" evidence="19">
    <location>
        <begin position="18"/>
        <end position="96"/>
    </location>
</feature>
<dbReference type="GO" id="GO:0005886">
    <property type="term" value="C:plasma membrane"/>
    <property type="evidence" value="ECO:0007669"/>
    <property type="project" value="TreeGrafter"/>
</dbReference>
<dbReference type="InterPro" id="IPR007330">
    <property type="entry name" value="MIT_dom"/>
</dbReference>
<proteinExistence type="predicted"/>
<keyword evidence="21" id="KW-1185">Reference proteome</keyword>
<keyword evidence="7" id="KW-0597">Phosphoprotein</keyword>
<evidence type="ECO:0000256" key="16">
    <source>
        <dbReference type="ARBA" id="ARBA00064034"/>
    </source>
</evidence>
<keyword evidence="10" id="KW-0442">Lipid degradation</keyword>
<keyword evidence="11" id="KW-0007">Acetylation</keyword>
<evidence type="ECO:0000256" key="12">
    <source>
        <dbReference type="ARBA" id="ARBA00023055"/>
    </source>
</evidence>
<dbReference type="OrthoDB" id="20821at2759"/>
<dbReference type="GO" id="GO:0005811">
    <property type="term" value="C:lipid droplet"/>
    <property type="evidence" value="ECO:0007669"/>
    <property type="project" value="UniProtKB-SubCell"/>
</dbReference>
<feature type="non-terminal residue" evidence="20">
    <location>
        <position position="622"/>
    </location>
</feature>
<evidence type="ECO:0000256" key="6">
    <source>
        <dbReference type="ARBA" id="ARBA00022499"/>
    </source>
</evidence>